<dbReference type="PROSITE" id="PS51257">
    <property type="entry name" value="PROKAR_LIPOPROTEIN"/>
    <property type="match status" value="1"/>
</dbReference>
<dbReference type="EMBL" id="JAPDPJ010000062">
    <property type="protein sequence ID" value="MCW3788709.1"/>
    <property type="molecule type" value="Genomic_DNA"/>
</dbReference>
<keyword evidence="1" id="KW-0732">Signal</keyword>
<dbReference type="AlphaFoldDB" id="A0AAE3M8B2"/>
<evidence type="ECO:0000256" key="1">
    <source>
        <dbReference type="SAM" id="SignalP"/>
    </source>
</evidence>
<keyword evidence="3" id="KW-1185">Reference proteome</keyword>
<comment type="caution">
    <text evidence="2">The sequence shown here is derived from an EMBL/GenBank/DDBJ whole genome shotgun (WGS) entry which is preliminary data.</text>
</comment>
<evidence type="ECO:0000313" key="3">
    <source>
        <dbReference type="Proteomes" id="UP001209229"/>
    </source>
</evidence>
<protein>
    <recommendedName>
        <fullName evidence="4">Lipoprotein</fullName>
    </recommendedName>
</protein>
<feature type="chain" id="PRO_5042119896" description="Lipoprotein" evidence="1">
    <location>
        <begin position="22"/>
        <end position="164"/>
    </location>
</feature>
<evidence type="ECO:0000313" key="2">
    <source>
        <dbReference type="EMBL" id="MCW3788709.1"/>
    </source>
</evidence>
<proteinExistence type="predicted"/>
<accession>A0AAE3M8B2</accession>
<name>A0AAE3M8B2_9BACT</name>
<dbReference type="RefSeq" id="WP_301192266.1">
    <property type="nucleotide sequence ID" value="NZ_JAPDPJ010000062.1"/>
</dbReference>
<evidence type="ECO:0008006" key="4">
    <source>
        <dbReference type="Google" id="ProtNLM"/>
    </source>
</evidence>
<organism evidence="2 3">
    <name type="scientific">Plebeiibacterium sediminum</name>
    <dbReference type="NCBI Taxonomy" id="2992112"/>
    <lineage>
        <taxon>Bacteria</taxon>
        <taxon>Pseudomonadati</taxon>
        <taxon>Bacteroidota</taxon>
        <taxon>Bacteroidia</taxon>
        <taxon>Marinilabiliales</taxon>
        <taxon>Marinilabiliaceae</taxon>
        <taxon>Plebeiibacterium</taxon>
    </lineage>
</organism>
<dbReference type="Proteomes" id="UP001209229">
    <property type="component" value="Unassembled WGS sequence"/>
</dbReference>
<sequence length="164" mass="17764">MKNLILSVLFAILLIACVSRSSKKEEDKSCCAEAKQTTACCSEAAASADVAISDSAIVTVDQLLSNPEMYIDKKIELQGFVMHTCKKTGKKMFLKGTDESTFIRIEAGENISKFEPTLEGETVIASGVLSVFIQDSEEHAEGEACSSEDKAKGYVMACESFKQI</sequence>
<gene>
    <name evidence="2" type="ORF">OM075_19725</name>
</gene>
<reference evidence="2" key="1">
    <citation type="submission" date="2022-10" db="EMBL/GenBank/DDBJ databases">
        <authorList>
            <person name="Yu W.X."/>
        </authorList>
    </citation>
    <scope>NUCLEOTIDE SEQUENCE</scope>
    <source>
        <strain evidence="2">AAT</strain>
    </source>
</reference>
<feature type="signal peptide" evidence="1">
    <location>
        <begin position="1"/>
        <end position="21"/>
    </location>
</feature>